<dbReference type="InterPro" id="IPR023346">
    <property type="entry name" value="Lysozyme-like_dom_sf"/>
</dbReference>
<name>A0ABQ3P6H2_9ACTN</name>
<feature type="signal peptide" evidence="4">
    <location>
        <begin position="1"/>
        <end position="40"/>
    </location>
</feature>
<dbReference type="SMART" id="SM00257">
    <property type="entry name" value="LysM"/>
    <property type="match status" value="1"/>
</dbReference>
<dbReference type="PANTHER" id="PTHR34700">
    <property type="entry name" value="POTASSIUM BINDING PROTEIN KBP"/>
    <property type="match status" value="1"/>
</dbReference>
<gene>
    <name evidence="6" type="ORF">Shyd_19870</name>
</gene>
<evidence type="ECO:0000256" key="2">
    <source>
        <dbReference type="ARBA" id="ARBA00022801"/>
    </source>
</evidence>
<proteinExistence type="inferred from homology"/>
<comment type="similarity">
    <text evidence="1">Belongs to the transglycosylase family. Rpf subfamily.</text>
</comment>
<feature type="compositionally biased region" description="Low complexity" evidence="3">
    <location>
        <begin position="151"/>
        <end position="174"/>
    </location>
</feature>
<feature type="compositionally biased region" description="Basic and acidic residues" evidence="3">
    <location>
        <begin position="175"/>
        <end position="185"/>
    </location>
</feature>
<feature type="compositionally biased region" description="Low complexity" evidence="3">
    <location>
        <begin position="186"/>
        <end position="241"/>
    </location>
</feature>
<keyword evidence="2" id="KW-0378">Hydrolase</keyword>
<dbReference type="InterPro" id="IPR036779">
    <property type="entry name" value="LysM_dom_sf"/>
</dbReference>
<organism evidence="6 7">
    <name type="scientific">Streptomyces hydrogenans</name>
    <dbReference type="NCBI Taxonomy" id="1873719"/>
    <lineage>
        <taxon>Bacteria</taxon>
        <taxon>Bacillati</taxon>
        <taxon>Actinomycetota</taxon>
        <taxon>Actinomycetes</taxon>
        <taxon>Kitasatosporales</taxon>
        <taxon>Streptomycetaceae</taxon>
        <taxon>Streptomyces</taxon>
    </lineage>
</organism>
<accession>A0ABQ3P6H2</accession>
<evidence type="ECO:0000313" key="6">
    <source>
        <dbReference type="EMBL" id="GHI20616.1"/>
    </source>
</evidence>
<feature type="region of interest" description="Disordered" evidence="3">
    <location>
        <begin position="352"/>
        <end position="373"/>
    </location>
</feature>
<keyword evidence="4" id="KW-0732">Signal</keyword>
<dbReference type="InterPro" id="IPR010618">
    <property type="entry name" value="RPF"/>
</dbReference>
<feature type="domain" description="LysM" evidence="5">
    <location>
        <begin position="317"/>
        <end position="366"/>
    </location>
</feature>
<dbReference type="Proteomes" id="UP001052739">
    <property type="component" value="Unassembled WGS sequence"/>
</dbReference>
<dbReference type="CDD" id="cd00118">
    <property type="entry name" value="LysM"/>
    <property type="match status" value="1"/>
</dbReference>
<dbReference type="Gene3D" id="3.10.350.10">
    <property type="entry name" value="LysM domain"/>
    <property type="match status" value="1"/>
</dbReference>
<dbReference type="Pfam" id="PF06737">
    <property type="entry name" value="Transglycosylas"/>
    <property type="match status" value="1"/>
</dbReference>
<dbReference type="PANTHER" id="PTHR34700:SF4">
    <property type="entry name" value="PHAGE-LIKE ELEMENT PBSX PROTEIN XKDP"/>
    <property type="match status" value="1"/>
</dbReference>
<evidence type="ECO:0000256" key="4">
    <source>
        <dbReference type="SAM" id="SignalP"/>
    </source>
</evidence>
<dbReference type="CDD" id="cd13925">
    <property type="entry name" value="RPF"/>
    <property type="match status" value="1"/>
</dbReference>
<dbReference type="InterPro" id="IPR052196">
    <property type="entry name" value="Bact_Kbp"/>
</dbReference>
<protein>
    <submittedName>
        <fullName evidence="6">Peptidoglycan-binding protein LysM</fullName>
    </submittedName>
</protein>
<dbReference type="EMBL" id="BNDW01000019">
    <property type="protein sequence ID" value="GHI20616.1"/>
    <property type="molecule type" value="Genomic_DNA"/>
</dbReference>
<dbReference type="Pfam" id="PF01476">
    <property type="entry name" value="LysM"/>
    <property type="match status" value="1"/>
</dbReference>
<dbReference type="Gene3D" id="1.10.530.10">
    <property type="match status" value="1"/>
</dbReference>
<dbReference type="SUPFAM" id="SSF53955">
    <property type="entry name" value="Lysozyme-like"/>
    <property type="match status" value="1"/>
</dbReference>
<dbReference type="RefSeq" id="WP_190222511.1">
    <property type="nucleotide sequence ID" value="NZ_BNDW01000019.1"/>
</dbReference>
<feature type="compositionally biased region" description="Polar residues" evidence="3">
    <location>
        <begin position="364"/>
        <end position="373"/>
    </location>
</feature>
<dbReference type="PROSITE" id="PS51782">
    <property type="entry name" value="LYSM"/>
    <property type="match status" value="1"/>
</dbReference>
<evidence type="ECO:0000256" key="1">
    <source>
        <dbReference type="ARBA" id="ARBA00010830"/>
    </source>
</evidence>
<reference evidence="6" key="1">
    <citation type="submission" date="2024-05" db="EMBL/GenBank/DDBJ databases">
        <title>Whole genome shotgun sequence of Streptomyces hydrogenans NBRC 13475.</title>
        <authorList>
            <person name="Komaki H."/>
            <person name="Tamura T."/>
        </authorList>
    </citation>
    <scope>NUCLEOTIDE SEQUENCE</scope>
    <source>
        <strain evidence="6">NBRC 13475</strain>
    </source>
</reference>
<feature type="chain" id="PRO_5045394596" evidence="4">
    <location>
        <begin position="41"/>
        <end position="373"/>
    </location>
</feature>
<feature type="compositionally biased region" description="Basic and acidic residues" evidence="3">
    <location>
        <begin position="295"/>
        <end position="306"/>
    </location>
</feature>
<dbReference type="InterPro" id="IPR018392">
    <property type="entry name" value="LysM"/>
</dbReference>
<evidence type="ECO:0000313" key="7">
    <source>
        <dbReference type="Proteomes" id="UP001052739"/>
    </source>
</evidence>
<sequence length="373" mass="36774">MLSGNGRHRRPRQAPAIVVTAGVTGSALALPLLATGSASAADAATWDRVAACESGGQWSANFGNGAYGGLQMTQEAWERHGGLAYAPSPDLASRAQQIAIADKALASGSTDWATCAPIAGLENDGRATGVQPGPAVQQEDEGGLAPESNRTGGTTASSAAPAEAPATGHTPGAQEKTEKAAEKAEAVTAPAKSATPSVPATSATPAPTGTGTATPPASTAPTAPGSTAPGTPDASTGTPGTPVTPPDASESPLAPTTPVTPGTDATDVSSATPGTGKHRGEAAPEETGVTDTDAESGRHAAAEDKLASTPVNADASDAYTVRPGDSLSEIARENDLAGGWDALYDANRQTVGADPDLILPGQSLELTTPPSEK</sequence>
<evidence type="ECO:0000256" key="3">
    <source>
        <dbReference type="SAM" id="MobiDB-lite"/>
    </source>
</evidence>
<feature type="region of interest" description="Disordered" evidence="3">
    <location>
        <begin position="123"/>
        <end position="327"/>
    </location>
</feature>
<dbReference type="SUPFAM" id="SSF54106">
    <property type="entry name" value="LysM domain"/>
    <property type="match status" value="1"/>
</dbReference>
<keyword evidence="7" id="KW-1185">Reference proteome</keyword>
<evidence type="ECO:0000259" key="5">
    <source>
        <dbReference type="PROSITE" id="PS51782"/>
    </source>
</evidence>
<comment type="caution">
    <text evidence="6">The sequence shown here is derived from an EMBL/GenBank/DDBJ whole genome shotgun (WGS) entry which is preliminary data.</text>
</comment>